<gene>
    <name evidence="2" type="ORF">AAG570_012929</name>
</gene>
<comment type="caution">
    <text evidence="2">The sequence shown here is derived from an EMBL/GenBank/DDBJ whole genome shotgun (WGS) entry which is preliminary data.</text>
</comment>
<accession>A0ABD0YFA0</accession>
<reference evidence="2 3" key="1">
    <citation type="submission" date="2024-07" db="EMBL/GenBank/DDBJ databases">
        <title>Chromosome-level genome assembly of the water stick insect Ranatra chinensis (Heteroptera: Nepidae).</title>
        <authorList>
            <person name="Liu X."/>
        </authorList>
    </citation>
    <scope>NUCLEOTIDE SEQUENCE [LARGE SCALE GENOMIC DNA]</scope>
    <source>
        <strain evidence="2">Cailab_2021Rc</strain>
        <tissue evidence="2">Muscle</tissue>
    </source>
</reference>
<dbReference type="InterPro" id="IPR001245">
    <property type="entry name" value="Ser-Thr/Tyr_kinase_cat_dom"/>
</dbReference>
<evidence type="ECO:0000313" key="3">
    <source>
        <dbReference type="Proteomes" id="UP001558652"/>
    </source>
</evidence>
<sequence length="152" mass="17112">MVKKNSNFDLIKALALELKLMANLGQHLNVVNLIGACTENINNGELLVLVEYCRYGSLHGYLLRHRDAFINQINPESGIIEATTSNKAFELPYIPDASVGLRSNNTQVSEYSNLQTGNTEMTSLSTPVGKNNKSYQIFFIENCFKWRMLHRG</sequence>
<dbReference type="InterPro" id="IPR000719">
    <property type="entry name" value="Prot_kinase_dom"/>
</dbReference>
<evidence type="ECO:0000259" key="1">
    <source>
        <dbReference type="PROSITE" id="PS50011"/>
    </source>
</evidence>
<dbReference type="InterPro" id="IPR011009">
    <property type="entry name" value="Kinase-like_dom_sf"/>
</dbReference>
<dbReference type="PANTHER" id="PTHR24416">
    <property type="entry name" value="TYROSINE-PROTEIN KINASE RECEPTOR"/>
    <property type="match status" value="1"/>
</dbReference>
<dbReference type="Proteomes" id="UP001558652">
    <property type="component" value="Unassembled WGS sequence"/>
</dbReference>
<dbReference type="AlphaFoldDB" id="A0ABD0YFA0"/>
<dbReference type="PANTHER" id="PTHR24416:SF600">
    <property type="entry name" value="PDGF- AND VEGF-RECEPTOR RELATED, ISOFORM J"/>
    <property type="match status" value="1"/>
</dbReference>
<dbReference type="SUPFAM" id="SSF56112">
    <property type="entry name" value="Protein kinase-like (PK-like)"/>
    <property type="match status" value="1"/>
</dbReference>
<evidence type="ECO:0000313" key="2">
    <source>
        <dbReference type="EMBL" id="KAL1129986.1"/>
    </source>
</evidence>
<dbReference type="PROSITE" id="PS50011">
    <property type="entry name" value="PROTEIN_KINASE_DOM"/>
    <property type="match status" value="1"/>
</dbReference>
<proteinExistence type="predicted"/>
<dbReference type="InterPro" id="IPR050122">
    <property type="entry name" value="RTK"/>
</dbReference>
<dbReference type="Pfam" id="PF07714">
    <property type="entry name" value="PK_Tyr_Ser-Thr"/>
    <property type="match status" value="1"/>
</dbReference>
<dbReference type="Gene3D" id="3.30.200.20">
    <property type="entry name" value="Phosphorylase Kinase, domain 1"/>
    <property type="match status" value="1"/>
</dbReference>
<feature type="domain" description="Protein kinase" evidence="1">
    <location>
        <begin position="1"/>
        <end position="152"/>
    </location>
</feature>
<keyword evidence="3" id="KW-1185">Reference proteome</keyword>
<protein>
    <recommendedName>
        <fullName evidence="1">Protein kinase domain-containing protein</fullName>
    </recommendedName>
</protein>
<organism evidence="2 3">
    <name type="scientific">Ranatra chinensis</name>
    <dbReference type="NCBI Taxonomy" id="642074"/>
    <lineage>
        <taxon>Eukaryota</taxon>
        <taxon>Metazoa</taxon>
        <taxon>Ecdysozoa</taxon>
        <taxon>Arthropoda</taxon>
        <taxon>Hexapoda</taxon>
        <taxon>Insecta</taxon>
        <taxon>Pterygota</taxon>
        <taxon>Neoptera</taxon>
        <taxon>Paraneoptera</taxon>
        <taxon>Hemiptera</taxon>
        <taxon>Heteroptera</taxon>
        <taxon>Panheteroptera</taxon>
        <taxon>Nepomorpha</taxon>
        <taxon>Nepidae</taxon>
        <taxon>Ranatrinae</taxon>
        <taxon>Ranatra</taxon>
    </lineage>
</organism>
<name>A0ABD0YFA0_9HEMI</name>
<dbReference type="EMBL" id="JBFDAA010000008">
    <property type="protein sequence ID" value="KAL1129986.1"/>
    <property type="molecule type" value="Genomic_DNA"/>
</dbReference>